<keyword evidence="1" id="KW-1133">Transmembrane helix</keyword>
<sequence>MDQARQTKTIKRPWIRNYWDVQDLIVFSFILVIALFHKQLDFNPIRALLGFVSVAFYVAARVSYVLKKKNDKLFRNIATLFLIAAAFYRYLVLGVEFIVDLFK</sequence>
<dbReference type="AlphaFoldDB" id="A0A0A2ERH2"/>
<evidence type="ECO:0000256" key="1">
    <source>
        <dbReference type="SAM" id="Phobius"/>
    </source>
</evidence>
<keyword evidence="1" id="KW-0812">Transmembrane</keyword>
<name>A0A0A2ERH2_PORCN</name>
<organism evidence="2 3">
    <name type="scientific">Porphyromonas cangingivalis</name>
    <dbReference type="NCBI Taxonomy" id="36874"/>
    <lineage>
        <taxon>Bacteria</taxon>
        <taxon>Pseudomonadati</taxon>
        <taxon>Bacteroidota</taxon>
        <taxon>Bacteroidia</taxon>
        <taxon>Bacteroidales</taxon>
        <taxon>Porphyromonadaceae</taxon>
        <taxon>Porphyromonas</taxon>
    </lineage>
</organism>
<reference evidence="2 3" key="1">
    <citation type="submission" date="2014-08" db="EMBL/GenBank/DDBJ databases">
        <title>Porphyromonas cangingivalis strain:COT-109_OH1386 Genome sequencing.</title>
        <authorList>
            <person name="Wallis C."/>
            <person name="Deusch O."/>
            <person name="O'Flynn C."/>
            <person name="Davis I."/>
            <person name="Jospin G."/>
            <person name="Darling A.E."/>
            <person name="Coil D.A."/>
            <person name="Alexiev A."/>
            <person name="Horsfall A."/>
            <person name="Kirkwood N."/>
            <person name="Harris S."/>
            <person name="Eisen J.A."/>
        </authorList>
    </citation>
    <scope>NUCLEOTIDE SEQUENCE [LARGE SCALE GENOMIC DNA]</scope>
    <source>
        <strain evidence="3">COT-109 OH1386</strain>
    </source>
</reference>
<keyword evidence="3" id="KW-1185">Reference proteome</keyword>
<evidence type="ECO:0000313" key="2">
    <source>
        <dbReference type="EMBL" id="KGN80282.1"/>
    </source>
</evidence>
<dbReference type="EMBL" id="JQJD01000043">
    <property type="protein sequence ID" value="KGN80282.1"/>
    <property type="molecule type" value="Genomic_DNA"/>
</dbReference>
<gene>
    <name evidence="2" type="ORF">HQ35_06235</name>
</gene>
<comment type="caution">
    <text evidence="2">The sequence shown here is derived from an EMBL/GenBank/DDBJ whole genome shotgun (WGS) entry which is preliminary data.</text>
</comment>
<keyword evidence="1" id="KW-0472">Membrane</keyword>
<accession>A0A0A2ERH2</accession>
<feature type="transmembrane region" description="Helical" evidence="1">
    <location>
        <begin position="45"/>
        <end position="66"/>
    </location>
</feature>
<feature type="transmembrane region" description="Helical" evidence="1">
    <location>
        <begin position="21"/>
        <end position="39"/>
    </location>
</feature>
<proteinExistence type="predicted"/>
<feature type="transmembrane region" description="Helical" evidence="1">
    <location>
        <begin position="78"/>
        <end position="99"/>
    </location>
</feature>
<evidence type="ECO:0000313" key="3">
    <source>
        <dbReference type="Proteomes" id="UP000030125"/>
    </source>
</evidence>
<dbReference type="RefSeq" id="WP_036851797.1">
    <property type="nucleotide sequence ID" value="NZ_JQJD01000043.1"/>
</dbReference>
<protein>
    <submittedName>
        <fullName evidence="2">Uncharacterized protein</fullName>
    </submittedName>
</protein>
<dbReference type="Proteomes" id="UP000030125">
    <property type="component" value="Unassembled WGS sequence"/>
</dbReference>
<dbReference type="STRING" id="36874.HQ34_00985"/>